<feature type="signal peptide" evidence="1">
    <location>
        <begin position="1"/>
        <end position="25"/>
    </location>
</feature>
<organism evidence="3 4">
    <name type="scientific">Acetivibrio mesophilus</name>
    <dbReference type="NCBI Taxonomy" id="2487273"/>
    <lineage>
        <taxon>Bacteria</taxon>
        <taxon>Bacillati</taxon>
        <taxon>Bacillota</taxon>
        <taxon>Clostridia</taxon>
        <taxon>Eubacteriales</taxon>
        <taxon>Oscillospiraceae</taxon>
        <taxon>Acetivibrio</taxon>
    </lineage>
</organism>
<dbReference type="PROSITE" id="PS51257">
    <property type="entry name" value="PROKAR_LIPOPROTEIN"/>
    <property type="match status" value="1"/>
</dbReference>
<comment type="caution">
    <text evidence="3">The sequence shown here is derived from an EMBL/GenBank/DDBJ whole genome shotgun (WGS) entry which is preliminary data.</text>
</comment>
<dbReference type="OrthoDB" id="2339349at2"/>
<dbReference type="Gene3D" id="1.25.40.10">
    <property type="entry name" value="Tetratricopeptide repeat domain"/>
    <property type="match status" value="2"/>
</dbReference>
<dbReference type="RefSeq" id="WP_128706207.1">
    <property type="nucleotide sequence ID" value="NZ_RLII01000017.1"/>
</dbReference>
<dbReference type="Pfam" id="PF07833">
    <property type="entry name" value="Cu_amine_oxidN1"/>
    <property type="match status" value="1"/>
</dbReference>
<accession>A0A4Q0I2T7</accession>
<dbReference type="EMBL" id="RLII01000017">
    <property type="protein sequence ID" value="RXE58526.1"/>
    <property type="molecule type" value="Genomic_DNA"/>
</dbReference>
<dbReference type="Proteomes" id="UP000289166">
    <property type="component" value="Unassembled WGS sequence"/>
</dbReference>
<gene>
    <name evidence="3" type="ORF">EFD62_12145</name>
</gene>
<keyword evidence="1" id="KW-0732">Signal</keyword>
<evidence type="ECO:0000313" key="3">
    <source>
        <dbReference type="EMBL" id="RXE58526.1"/>
    </source>
</evidence>
<dbReference type="InterPro" id="IPR012854">
    <property type="entry name" value="Cu_amine_oxidase-like_N"/>
</dbReference>
<dbReference type="AlphaFoldDB" id="A0A4Q0I2T7"/>
<evidence type="ECO:0000256" key="1">
    <source>
        <dbReference type="SAM" id="SignalP"/>
    </source>
</evidence>
<keyword evidence="4" id="KW-1185">Reference proteome</keyword>
<dbReference type="InterPro" id="IPR011990">
    <property type="entry name" value="TPR-like_helical_dom_sf"/>
</dbReference>
<sequence length="419" mass="47623">MFKKMGIIVVIAATISCFFMFTCSADSNSEVLVDINNVQVKMDIPPRIVNGEVFVPVRETLNLFGMEVEWDHSLRTAVAAKENKAISIKAESNKVLINDKYIDFNSSSFIHNDRLFISAEIFEYGFGMVFNFDSEKNILNVWSMDENDITIGGNENIMIKDCIDSIINITRRYRPDKINDEMENANKLYDDSKYIEAIESYEKILEGISSKKNPEEYGYINLSIGHAYLMLSQNADMERNAINAIAAYKQALTVDSSKIQGAANYSLGHAYNMLSKVRDSVVNNNLALEYLDSALKVFKLENYPLEYARIQLQKGSSYIGLYAWGGNVENIHSAISAIEEALTIFEEEYIIGYAMGQNNLGICYSYLSYSENPRENLNKAIEAYEDALTFFNKKEFPYEYTNIKNNRGLCYINLANINN</sequence>
<name>A0A4Q0I2T7_9FIRM</name>
<proteinExistence type="predicted"/>
<feature type="chain" id="PRO_5039582269" evidence="1">
    <location>
        <begin position="26"/>
        <end position="419"/>
    </location>
</feature>
<dbReference type="InterPro" id="IPR036582">
    <property type="entry name" value="Mao_N_sf"/>
</dbReference>
<dbReference type="SUPFAM" id="SSF48452">
    <property type="entry name" value="TPR-like"/>
    <property type="match status" value="2"/>
</dbReference>
<dbReference type="SUPFAM" id="SSF55383">
    <property type="entry name" value="Copper amine oxidase, domain N"/>
    <property type="match status" value="1"/>
</dbReference>
<evidence type="ECO:0000259" key="2">
    <source>
        <dbReference type="Pfam" id="PF07833"/>
    </source>
</evidence>
<protein>
    <submittedName>
        <fullName evidence="3">Copper amine oxidase N-terminal domain-containing protein</fullName>
    </submittedName>
</protein>
<feature type="domain" description="Copper amine oxidase-like N-terminal" evidence="2">
    <location>
        <begin position="35"/>
        <end position="138"/>
    </location>
</feature>
<reference evidence="4" key="1">
    <citation type="submission" date="2018-11" db="EMBL/GenBank/DDBJ databases">
        <title>Genome sequencing of a novel mesophilic and cellulolytic organism within the genus Hungateiclostridium.</title>
        <authorList>
            <person name="Rettenmaier R."/>
            <person name="Liebl W."/>
            <person name="Zverlov V."/>
        </authorList>
    </citation>
    <scope>NUCLEOTIDE SEQUENCE [LARGE SCALE GENOMIC DNA]</scope>
    <source>
        <strain evidence="4">N2K1</strain>
    </source>
</reference>
<dbReference type="Gene3D" id="3.30.457.10">
    <property type="entry name" value="Copper amine oxidase-like, N-terminal domain"/>
    <property type="match status" value="1"/>
</dbReference>
<evidence type="ECO:0000313" key="4">
    <source>
        <dbReference type="Proteomes" id="UP000289166"/>
    </source>
</evidence>